<keyword evidence="2" id="KW-0614">Plasmid</keyword>
<geneLocation type="plasmid" evidence="2 3">
    <name>unnamed</name>
</geneLocation>
<organism evidence="2 3">
    <name type="scientific">Ligilactobacillus murinus</name>
    <dbReference type="NCBI Taxonomy" id="1622"/>
    <lineage>
        <taxon>Bacteria</taxon>
        <taxon>Bacillati</taxon>
        <taxon>Bacillota</taxon>
        <taxon>Bacilli</taxon>
        <taxon>Lactobacillales</taxon>
        <taxon>Lactobacillaceae</taxon>
        <taxon>Ligilactobacillus</taxon>
    </lineage>
</organism>
<proteinExistence type="predicted"/>
<reference evidence="2 3" key="1">
    <citation type="journal article" date="2019" name="Nat. Med.">
        <title>Preventing dysbiosis of the neonatal mouse intestinal microbiome protects against late-onset sepsis.</title>
        <authorList>
            <person name="Singer J.R."/>
            <person name="Blosser E.G."/>
            <person name="Zindl C.L."/>
            <person name="Silberger D.J."/>
            <person name="Conlan S."/>
            <person name="Laufer V.A."/>
            <person name="DiToro D."/>
            <person name="Deming C."/>
            <person name="Kumar R."/>
            <person name="Morrow C.D."/>
            <person name="Segre J.A."/>
            <person name="Gray M.J."/>
            <person name="Randolph D.A."/>
            <person name="Weaver C.T."/>
        </authorList>
    </citation>
    <scope>NUCLEOTIDE SEQUENCE [LARGE SCALE GENOMIC DNA]</scope>
    <source>
        <strain evidence="2 3">V10</strain>
    </source>
</reference>
<feature type="transmembrane region" description="Helical" evidence="1">
    <location>
        <begin position="6"/>
        <end position="25"/>
    </location>
</feature>
<dbReference type="AlphaFoldDB" id="A0AAE7BRB8"/>
<accession>A0AAE7BRB8</accession>
<gene>
    <name evidence="2" type="ORF">FEE40_12970</name>
</gene>
<name>A0AAE7BRB8_9LACO</name>
<dbReference type="RefSeq" id="WP_163587432.1">
    <property type="nucleotide sequence ID" value="NZ_CP040853.1"/>
</dbReference>
<keyword evidence="1" id="KW-0812">Transmembrane</keyword>
<protein>
    <submittedName>
        <fullName evidence="2">Uncharacterized protein</fullName>
    </submittedName>
</protein>
<evidence type="ECO:0000313" key="3">
    <source>
        <dbReference type="Proteomes" id="UP000463931"/>
    </source>
</evidence>
<dbReference type="EMBL" id="CP040853">
    <property type="protein sequence ID" value="QIA91116.1"/>
    <property type="molecule type" value="Genomic_DNA"/>
</dbReference>
<sequence length="220" mass="24540">MNKRVIAILGLVNIFAVTLIVYLGGQYLDSKKEINAKIDENTSKIQNYKKATKAMTLKKYDNKVSEDIAKKSINLRDIENGLTKDLTDGFTQAYNDTHTKGEFDNLENGLYKKVGYLLASKILNLSAPTISQAGETPGFDKLNSISISYSPYNIENNTVDILILVDYNIPENLVQSTDGNADSPNTNKKAKYTVTYNVKTREYSNLEYAELGGISNENQQ</sequence>
<evidence type="ECO:0000313" key="2">
    <source>
        <dbReference type="EMBL" id="QIA91116.1"/>
    </source>
</evidence>
<keyword evidence="1" id="KW-1133">Transmembrane helix</keyword>
<keyword evidence="1" id="KW-0472">Membrane</keyword>
<dbReference type="Proteomes" id="UP000463931">
    <property type="component" value="Plasmid unnamed"/>
</dbReference>
<evidence type="ECO:0000256" key="1">
    <source>
        <dbReference type="SAM" id="Phobius"/>
    </source>
</evidence>